<comment type="similarity">
    <text evidence="1">Belongs to the plant acyltransferase family.</text>
</comment>
<dbReference type="PANTHER" id="PTHR31642">
    <property type="entry name" value="TRICHOTHECENE 3-O-ACETYLTRANSFERASE"/>
    <property type="match status" value="1"/>
</dbReference>
<dbReference type="Pfam" id="PF02458">
    <property type="entry name" value="Transferase"/>
    <property type="match status" value="1"/>
</dbReference>
<dbReference type="InterPro" id="IPR023213">
    <property type="entry name" value="CAT-like_dom_sf"/>
</dbReference>
<name>A0ABC9D6B8_9POAL</name>
<evidence type="ECO:0000313" key="5">
    <source>
        <dbReference type="Proteomes" id="UP001497457"/>
    </source>
</evidence>
<reference evidence="5" key="1">
    <citation type="submission" date="2024-06" db="EMBL/GenBank/DDBJ databases">
        <authorList>
            <person name="Ryan C."/>
        </authorList>
    </citation>
    <scope>NUCLEOTIDE SEQUENCE [LARGE SCALE GENOMIC DNA]</scope>
</reference>
<keyword evidence="3" id="KW-0012">Acyltransferase</keyword>
<proteinExistence type="inferred from homology"/>
<keyword evidence="2" id="KW-0808">Transferase</keyword>
<evidence type="ECO:0008006" key="6">
    <source>
        <dbReference type="Google" id="ProtNLM"/>
    </source>
</evidence>
<dbReference type="GO" id="GO:0016747">
    <property type="term" value="F:acyltransferase activity, transferring groups other than amino-acyl groups"/>
    <property type="evidence" value="ECO:0007669"/>
    <property type="project" value="UniProtKB-ARBA"/>
</dbReference>
<organism evidence="4 5">
    <name type="scientific">Urochloa decumbens</name>
    <dbReference type="NCBI Taxonomy" id="240449"/>
    <lineage>
        <taxon>Eukaryota</taxon>
        <taxon>Viridiplantae</taxon>
        <taxon>Streptophyta</taxon>
        <taxon>Embryophyta</taxon>
        <taxon>Tracheophyta</taxon>
        <taxon>Spermatophyta</taxon>
        <taxon>Magnoliopsida</taxon>
        <taxon>Liliopsida</taxon>
        <taxon>Poales</taxon>
        <taxon>Poaceae</taxon>
        <taxon>PACMAD clade</taxon>
        <taxon>Panicoideae</taxon>
        <taxon>Panicodae</taxon>
        <taxon>Paniceae</taxon>
        <taxon>Melinidinae</taxon>
        <taxon>Urochloa</taxon>
    </lineage>
</organism>
<dbReference type="Proteomes" id="UP001497457">
    <property type="component" value="Chromosome 31b"/>
</dbReference>
<protein>
    <recommendedName>
        <fullName evidence="6">Agmatine coumaroyltransferase-2-like</fullName>
    </recommendedName>
</protein>
<reference evidence="4 5" key="2">
    <citation type="submission" date="2024-10" db="EMBL/GenBank/DDBJ databases">
        <authorList>
            <person name="Ryan C."/>
        </authorList>
    </citation>
    <scope>NUCLEOTIDE SEQUENCE [LARGE SCALE GENOMIC DNA]</scope>
</reference>
<evidence type="ECO:0000256" key="1">
    <source>
        <dbReference type="ARBA" id="ARBA00009861"/>
    </source>
</evidence>
<gene>
    <name evidence="4" type="ORF">URODEC1_LOCUS81817</name>
</gene>
<dbReference type="Gene3D" id="3.30.559.10">
    <property type="entry name" value="Chloramphenicol acetyltransferase-like domain"/>
    <property type="match status" value="2"/>
</dbReference>
<dbReference type="AlphaFoldDB" id="A0ABC9D6B8"/>
<keyword evidence="5" id="KW-1185">Reference proteome</keyword>
<dbReference type="PANTHER" id="PTHR31642:SF184">
    <property type="entry name" value="SPERMIDINE HYDROXYCINNAMOYL TRANSFERASE"/>
    <property type="match status" value="1"/>
</dbReference>
<dbReference type="InterPro" id="IPR050317">
    <property type="entry name" value="Plant_Fungal_Acyltransferase"/>
</dbReference>
<evidence type="ECO:0000256" key="2">
    <source>
        <dbReference type="ARBA" id="ARBA00022679"/>
    </source>
</evidence>
<accession>A0ABC9D6B8</accession>
<evidence type="ECO:0000313" key="4">
    <source>
        <dbReference type="EMBL" id="CAL5031658.1"/>
    </source>
</evidence>
<dbReference type="EMBL" id="OZ075141">
    <property type="protein sequence ID" value="CAL5031658.1"/>
    <property type="molecule type" value="Genomic_DNA"/>
</dbReference>
<evidence type="ECO:0000256" key="3">
    <source>
        <dbReference type="ARBA" id="ARBA00023315"/>
    </source>
</evidence>
<dbReference type="FunFam" id="3.30.559.10:FF:000008">
    <property type="entry name" value="Tryptamine hydroxycinnamoyl transferase"/>
    <property type="match status" value="1"/>
</dbReference>
<sequence length="463" mass="48843">MKITVHSSKAVKPAYGANAGPFAAVGDAIPLTVFDKATFDEYISGITFFRPPAPPNAALEAGLARALAEYREWAGRLGADARGGRAIIILSDAGARFVEATADVALAAAMPALLEPSPAVADLHPSAGGGGAGELLMVQLTRFACGSLAVGHTMSHVVGDGHAACNFLLAWGQATRRAPIDPAPAHDRASLFLPRVPPRVEFDHRGVEFKPPARPHHRPHGGKASCGGGSYAGDVVVVHRAHFSREMLSELRSRASSSAPRPYSTAVCLAAHLWRCITRARGLDGGTVTRLRVAVNGRARMNNGSSHPQVVPEGYTGNVVLWAWPAATARELVEDGPPWRAAELVSRAVARVDGGYFRSFVDFASSGAVEREGLVPAADAAEKVLSPDVEVDSLLHAAFCDVDFGGGRPFLFMPGYLPNEGSVFIVRSFSGDGGVGAYVPLFSRAMERFKECCYSLATADARL</sequence>